<comment type="catalytic activity">
    <reaction evidence="28">
        <text>hydrogencarbonate(in) = hydrogencarbonate(out)</text>
        <dbReference type="Rhea" id="RHEA:28695"/>
        <dbReference type="ChEBI" id="CHEBI:17544"/>
    </reaction>
</comment>
<dbReference type="FunFam" id="3.40.50.300:FF:000482">
    <property type="entry name" value="Multidrug resistance-associated protein member 4"/>
    <property type="match status" value="1"/>
</dbReference>
<evidence type="ECO:0000259" key="32">
    <source>
        <dbReference type="PROSITE" id="PS50893"/>
    </source>
</evidence>
<evidence type="ECO:0000256" key="16">
    <source>
        <dbReference type="ARBA" id="ARBA00023065"/>
    </source>
</evidence>
<evidence type="ECO:0000256" key="21">
    <source>
        <dbReference type="ARBA" id="ARBA00023235"/>
    </source>
</evidence>
<keyword evidence="11" id="KW-0547">Nucleotide-binding</keyword>
<evidence type="ECO:0000256" key="6">
    <source>
        <dbReference type="ARBA" id="ARBA00012195"/>
    </source>
</evidence>
<keyword evidence="16" id="KW-0406">Ion transport</keyword>
<dbReference type="CDD" id="cd03250">
    <property type="entry name" value="ABCC_MRP_domain1"/>
    <property type="match status" value="1"/>
</dbReference>
<dbReference type="PANTHER" id="PTHR24223">
    <property type="entry name" value="ATP-BINDING CASSETTE SUB-FAMILY C"/>
    <property type="match status" value="1"/>
</dbReference>
<feature type="transmembrane region" description="Helical" evidence="31">
    <location>
        <begin position="251"/>
        <end position="270"/>
    </location>
</feature>
<dbReference type="Pfam" id="PF00664">
    <property type="entry name" value="ABC_membrane"/>
    <property type="match status" value="2"/>
</dbReference>
<dbReference type="Gene3D" id="3.40.50.300">
    <property type="entry name" value="P-loop containing nucleotide triphosphate hydrolases"/>
    <property type="match status" value="2"/>
</dbReference>
<evidence type="ECO:0000256" key="3">
    <source>
        <dbReference type="ARBA" id="ARBA00004477"/>
    </source>
</evidence>
<protein>
    <recommendedName>
        <fullName evidence="7">Cystic fibrosis transmembrane conductance regulator</fullName>
        <ecNumber evidence="6">5.6.1.6</ecNumber>
    </recommendedName>
    <alternativeName>
        <fullName evidence="24">ATP-binding cassette sub-family C member 7</fullName>
    </alternativeName>
    <alternativeName>
        <fullName evidence="25">Channel conductance-controlling ATPase</fullName>
    </alternativeName>
    <alternativeName>
        <fullName evidence="26">cAMP-dependent chloride channel</fullName>
    </alternativeName>
</protein>
<keyword evidence="22" id="KW-0407">Ion channel</keyword>
<comment type="catalytic activity">
    <reaction evidence="29">
        <text>ATP + H2O = ADP + phosphate + H(+)</text>
        <dbReference type="Rhea" id="RHEA:13065"/>
        <dbReference type="ChEBI" id="CHEBI:15377"/>
        <dbReference type="ChEBI" id="CHEBI:15378"/>
        <dbReference type="ChEBI" id="CHEBI:30616"/>
        <dbReference type="ChEBI" id="CHEBI:43474"/>
        <dbReference type="ChEBI" id="CHEBI:456216"/>
    </reaction>
    <physiologicalReaction direction="left-to-right" evidence="29">
        <dbReference type="Rhea" id="RHEA:13066"/>
    </physiologicalReaction>
</comment>
<dbReference type="GO" id="GO:0034707">
    <property type="term" value="C:chloride channel complex"/>
    <property type="evidence" value="ECO:0007669"/>
    <property type="project" value="UniProtKB-KW"/>
</dbReference>
<evidence type="ECO:0000256" key="24">
    <source>
        <dbReference type="ARBA" id="ARBA00029720"/>
    </source>
</evidence>
<dbReference type="EMBL" id="GIIL01003301">
    <property type="protein sequence ID" value="NOV47027.1"/>
    <property type="molecule type" value="Transcribed_RNA"/>
</dbReference>
<name>A0A6M2DQA0_XENCH</name>
<dbReference type="InterPro" id="IPR036640">
    <property type="entry name" value="ABC1_TM_sf"/>
</dbReference>
<evidence type="ECO:0000256" key="26">
    <source>
        <dbReference type="ARBA" id="ARBA00033163"/>
    </source>
</evidence>
<evidence type="ECO:0000256" key="9">
    <source>
        <dbReference type="ARBA" id="ARBA00022553"/>
    </source>
</evidence>
<evidence type="ECO:0000256" key="28">
    <source>
        <dbReference type="ARBA" id="ARBA00044653"/>
    </source>
</evidence>
<feature type="compositionally biased region" description="Polar residues" evidence="30">
    <location>
        <begin position="723"/>
        <end position="736"/>
    </location>
</feature>
<evidence type="ECO:0000256" key="8">
    <source>
        <dbReference type="ARBA" id="ARBA00022448"/>
    </source>
</evidence>
<keyword evidence="21" id="KW-0413">Isomerase</keyword>
<evidence type="ECO:0000256" key="31">
    <source>
        <dbReference type="SAM" id="Phobius"/>
    </source>
</evidence>
<evidence type="ECO:0000256" key="20">
    <source>
        <dbReference type="ARBA" id="ARBA00023214"/>
    </source>
</evidence>
<feature type="domain" description="ABC transmembrane type-1" evidence="33">
    <location>
        <begin position="113"/>
        <end position="387"/>
    </location>
</feature>
<dbReference type="GO" id="GO:0005789">
    <property type="term" value="C:endoplasmic reticulum membrane"/>
    <property type="evidence" value="ECO:0007669"/>
    <property type="project" value="UniProtKB-SubCell"/>
</dbReference>
<dbReference type="GO" id="GO:0016324">
    <property type="term" value="C:apical plasma membrane"/>
    <property type="evidence" value="ECO:0007669"/>
    <property type="project" value="UniProtKB-SubCell"/>
</dbReference>
<keyword evidence="12" id="KW-0967">Endosome</keyword>
<evidence type="ECO:0000256" key="14">
    <source>
        <dbReference type="ARBA" id="ARBA00022840"/>
    </source>
</evidence>
<keyword evidence="18" id="KW-0869">Chloride channel</keyword>
<evidence type="ECO:0000256" key="2">
    <source>
        <dbReference type="ARBA" id="ARBA00004424"/>
    </source>
</evidence>
<dbReference type="PROSITE" id="PS50893">
    <property type="entry name" value="ABC_TRANSPORTER_2"/>
    <property type="match status" value="2"/>
</dbReference>
<dbReference type="FunFam" id="1.20.1560.10:FF:000026">
    <property type="entry name" value="Multidrug resistance-associated protein lethal(2)03659"/>
    <property type="match status" value="1"/>
</dbReference>
<dbReference type="GO" id="GO:0140359">
    <property type="term" value="F:ABC-type transporter activity"/>
    <property type="evidence" value="ECO:0007669"/>
    <property type="project" value="InterPro"/>
</dbReference>
<proteinExistence type="inferred from homology"/>
<evidence type="ECO:0000256" key="29">
    <source>
        <dbReference type="ARBA" id="ARBA00048778"/>
    </source>
</evidence>
<evidence type="ECO:0000256" key="1">
    <source>
        <dbReference type="ARBA" id="ARBA00004195"/>
    </source>
</evidence>
<dbReference type="PROSITE" id="PS00211">
    <property type="entry name" value="ABC_TRANSPORTER_1"/>
    <property type="match status" value="2"/>
</dbReference>
<dbReference type="Gene3D" id="1.20.1560.10">
    <property type="entry name" value="ABC transporter type 1, transmembrane domain"/>
    <property type="match status" value="2"/>
</dbReference>
<keyword evidence="13" id="KW-0256">Endoplasmic reticulum</keyword>
<dbReference type="SMART" id="SM00382">
    <property type="entry name" value="AAA"/>
    <property type="match status" value="2"/>
</dbReference>
<evidence type="ECO:0000256" key="7">
    <source>
        <dbReference type="ARBA" id="ARBA00016668"/>
    </source>
</evidence>
<evidence type="ECO:0000256" key="13">
    <source>
        <dbReference type="ARBA" id="ARBA00022824"/>
    </source>
</evidence>
<feature type="transmembrane region" description="Helical" evidence="31">
    <location>
        <begin position="1084"/>
        <end position="1106"/>
    </location>
</feature>
<dbReference type="GO" id="GO:0031901">
    <property type="term" value="C:early endosome membrane"/>
    <property type="evidence" value="ECO:0007669"/>
    <property type="project" value="UniProtKB-SubCell"/>
</dbReference>
<feature type="compositionally biased region" description="Low complexity" evidence="30">
    <location>
        <begin position="710"/>
        <end position="722"/>
    </location>
</feature>
<evidence type="ECO:0000256" key="15">
    <source>
        <dbReference type="ARBA" id="ARBA00022989"/>
    </source>
</evidence>
<reference evidence="34" key="1">
    <citation type="submission" date="2020-03" db="EMBL/GenBank/DDBJ databases">
        <title>Transcriptomic Profiling of the Digestive Tract of the Rat Flea, Xenopsylla cheopis, Following Blood Feeding and Infection with Yersinia pestis.</title>
        <authorList>
            <person name="Bland D.M."/>
            <person name="Martens C.A."/>
            <person name="Virtaneva K."/>
            <person name="Kanakabandi K."/>
            <person name="Long D."/>
            <person name="Rosenke R."/>
            <person name="Saturday G.A."/>
            <person name="Hoyt F.H."/>
            <person name="Bruno D.P."/>
            <person name="Ribeiro J.M.C."/>
            <person name="Hinnebusch J."/>
        </authorList>
    </citation>
    <scope>NUCLEOTIDE SEQUENCE</scope>
</reference>
<evidence type="ECO:0000256" key="18">
    <source>
        <dbReference type="ARBA" id="ARBA00023173"/>
    </source>
</evidence>
<dbReference type="InterPro" id="IPR009147">
    <property type="entry name" value="CFTR/ABCC7"/>
</dbReference>
<accession>A0A6M2DQA0</accession>
<keyword evidence="14" id="KW-0067">ATP-binding</keyword>
<dbReference type="EC" id="5.6.1.6" evidence="6"/>
<dbReference type="InterPro" id="IPR003439">
    <property type="entry name" value="ABC_transporter-like_ATP-bd"/>
</dbReference>
<evidence type="ECO:0000256" key="22">
    <source>
        <dbReference type="ARBA" id="ARBA00023303"/>
    </source>
</evidence>
<feature type="transmembrane region" description="Helical" evidence="31">
    <location>
        <begin position="150"/>
        <end position="173"/>
    </location>
</feature>
<dbReference type="InterPro" id="IPR017871">
    <property type="entry name" value="ABC_transporter-like_CS"/>
</dbReference>
<evidence type="ECO:0000256" key="12">
    <source>
        <dbReference type="ARBA" id="ARBA00022753"/>
    </source>
</evidence>
<keyword evidence="15 31" id="KW-1133">Transmembrane helix</keyword>
<dbReference type="FunFam" id="3.40.50.300:FF:000163">
    <property type="entry name" value="Multidrug resistance-associated protein member 4"/>
    <property type="match status" value="1"/>
</dbReference>
<dbReference type="PRINTS" id="PR01851">
    <property type="entry name" value="CYSFIBREGLTR"/>
</dbReference>
<evidence type="ECO:0000256" key="30">
    <source>
        <dbReference type="SAM" id="MobiDB-lite"/>
    </source>
</evidence>
<feature type="domain" description="ABC transmembrane type-1" evidence="33">
    <location>
        <begin position="874"/>
        <end position="1114"/>
    </location>
</feature>
<dbReference type="InterPro" id="IPR050173">
    <property type="entry name" value="ABC_transporter_C-like"/>
</dbReference>
<evidence type="ECO:0000256" key="4">
    <source>
        <dbReference type="ARBA" id="ARBA00004520"/>
    </source>
</evidence>
<feature type="transmembrane region" description="Helical" evidence="31">
    <location>
        <begin position="223"/>
        <end position="245"/>
    </location>
</feature>
<dbReference type="SUPFAM" id="SSF90123">
    <property type="entry name" value="ABC transporter transmembrane region"/>
    <property type="match status" value="2"/>
</dbReference>
<feature type="transmembrane region" description="Helical" evidence="31">
    <location>
        <begin position="1057"/>
        <end position="1078"/>
    </location>
</feature>
<feature type="domain" description="ABC transporter" evidence="32">
    <location>
        <begin position="1152"/>
        <end position="1385"/>
    </location>
</feature>
<dbReference type="InterPro" id="IPR030240">
    <property type="entry name" value="ABCC4_TMD1"/>
</dbReference>
<dbReference type="CDD" id="cd18593">
    <property type="entry name" value="ABC_6TM_MRP4_D1_like"/>
    <property type="match status" value="1"/>
</dbReference>
<feature type="transmembrane region" description="Helical" evidence="31">
    <location>
        <begin position="100"/>
        <end position="123"/>
    </location>
</feature>
<dbReference type="InterPro" id="IPR011527">
    <property type="entry name" value="ABC1_TM_dom"/>
</dbReference>
<evidence type="ECO:0000256" key="17">
    <source>
        <dbReference type="ARBA" id="ARBA00023136"/>
    </source>
</evidence>
<dbReference type="PANTHER" id="PTHR24223:SF448">
    <property type="entry name" value="FI20146P1-RELATED"/>
    <property type="match status" value="1"/>
</dbReference>
<dbReference type="InterPro" id="IPR027417">
    <property type="entry name" value="P-loop_NTPase"/>
</dbReference>
<evidence type="ECO:0000256" key="5">
    <source>
        <dbReference type="ARBA" id="ARBA00009118"/>
    </source>
</evidence>
<comment type="subcellular location">
    <subcellularLocation>
        <location evidence="2">Apical cell membrane</location>
        <topology evidence="2">Multi-pass membrane protein</topology>
    </subcellularLocation>
    <subcellularLocation>
        <location evidence="4">Early endosome membrane</location>
        <topology evidence="4">Multi-pass membrane protein</topology>
    </subcellularLocation>
    <subcellularLocation>
        <location evidence="3">Endoplasmic reticulum membrane</location>
        <topology evidence="3">Multi-pass membrane protein</topology>
    </subcellularLocation>
    <subcellularLocation>
        <location evidence="1">Recycling endosome membrane</location>
        <topology evidence="1">Multi-pass membrane protein</topology>
    </subcellularLocation>
</comment>
<organism evidence="34">
    <name type="scientific">Xenopsylla cheopis</name>
    <name type="common">Oriental rat flea</name>
    <name type="synonym">Pulex cheopis</name>
    <dbReference type="NCBI Taxonomy" id="163159"/>
    <lineage>
        <taxon>Eukaryota</taxon>
        <taxon>Metazoa</taxon>
        <taxon>Ecdysozoa</taxon>
        <taxon>Arthropoda</taxon>
        <taxon>Hexapoda</taxon>
        <taxon>Insecta</taxon>
        <taxon>Pterygota</taxon>
        <taxon>Neoptera</taxon>
        <taxon>Endopterygota</taxon>
        <taxon>Siphonaptera</taxon>
        <taxon>Pulicidae</taxon>
        <taxon>Xenopsyllinae</taxon>
        <taxon>Xenopsylla</taxon>
    </lineage>
</organism>
<dbReference type="GO" id="GO:0005524">
    <property type="term" value="F:ATP binding"/>
    <property type="evidence" value="ECO:0007669"/>
    <property type="project" value="UniProtKB-KW"/>
</dbReference>
<keyword evidence="9" id="KW-0597">Phosphoprotein</keyword>
<keyword evidence="17 31" id="KW-0472">Membrane</keyword>
<dbReference type="PROSITE" id="PS50929">
    <property type="entry name" value="ABC_TM1F"/>
    <property type="match status" value="2"/>
</dbReference>
<comment type="catalytic activity">
    <reaction evidence="27">
        <text>ATP + H2O + closed Cl(-) channel = ADP + phosphate + open Cl(-) channel.</text>
        <dbReference type="EC" id="5.6.1.6"/>
    </reaction>
</comment>
<evidence type="ECO:0000313" key="34">
    <source>
        <dbReference type="EMBL" id="NOV47027.1"/>
    </source>
</evidence>
<feature type="transmembrane region" description="Helical" evidence="31">
    <location>
        <begin position="874"/>
        <end position="896"/>
    </location>
</feature>
<dbReference type="InterPro" id="IPR003593">
    <property type="entry name" value="AAA+_ATPase"/>
</dbReference>
<sequence length="1410" mass="157083">MDGPRKTELRKNLREGANPLSALFFCWVLPIFVRGYKRDLEVSDLTRPLKEHKSSNIGEKLTLAWEKELKRCGIKSLVGVNNQEKNDKDGKRKMPSLTRAILRVYGWHIAGYGLLLFVMEFFLRVTQPTFIGGLITYYTPGNIKTTQTEAYLYAAGVVLCSAANVVIAHPYMMAIMHIGMKMRVSACSLIYRKALRLSRTALGDTTAGQVVNLLSNDVSRFDIAIIFLHYLWIGPLETIIITYLMYREVQIAAVIGVATMLCFIPLQAYLGKRTSTLRMRTALRTDERVRLMNEIICGIQVIKMYAWEKPFAYLVSMARKKEIKEIRATSYIRGTLLSFIMFSTRLSVFVSLAAYALLSQVVTAEKAFVLTSYYNILKQTMTVFFPQGIGQVAEATVSIKRLEKFMMYDETPLSANTPISQTDVIPAKLSLSKSGGSDLSTDNDISNGTKYSEISKKESLEISKNTSDLKADGSILRMDKAVAKWTSNQTENTLNEISLSIKPGMLVAVIGQVGSGKSSLLEAILGELPLESGSVCVNGTISYAAQEPWLFVGSVRQNILFGQPMDRERYKQVVRKCALERDFSLLPYGDKTIVGERGASLSGGQRARVSLARAVYRRADLYLLDDPLSAVDAHVGRHLFDQCISGFLRREAVILVTHQLQYLKQADEILIITNGRVEARGTYNQLSSSGLDFARLLAETSEHQDSHDVSSMPGSRRSSASSTQGRHQSLSLQSVHSIDESKMNDEPAQVEETRASGSIGAKIYGEYMKSGAGFCVLFILFSSLVLAQVAASASDYFLTFWVNLEESRNITSLERINALQNSNFNNSDTNAFDDLKTVFENSSSNTFDNFINNTEPTLFAEEGSFWDFSRETCIYVYTGITLATVFITLARSYLFFSICMKASMKLHNMMFSGITRATMYFFHTNPSGRILNRFSKDMGSIDELLPAAMIDCLQIGLSLLGIIIVVAVVNYWLLIPTFIVGVMFYLLRNFYLATSRSVKRLEGTTRSPVFSHLSASLAGLPTIRAFGAQKVLIQEFDHHQDLHSSAWYIFLASSRAFGFWLDLICVIYIAVVTLSFLLLENEKYGGNVGLAITQAIGLTGMFQWGMRQSAELENQMTSVERVLEYKNVQPEPALESEPSKKPPPTWPEKGKVVFKDLSLRYGPEEPLVLKKLNFEIKPGEKVGIVGRTGAGKSSLINALFRLSYLEGTILLDDRDTADMGLHDLRSKVSIIPQEPVLFSGTMRYNLDPFDEYPDGALWQALSEVELKEAVQELPAGLFGKMSEGGSNFSVGQRQLVCLARAILRNNKVLVLDEATANVDPQTDALIQTTIRHKFQSCTVLTIAHRLNTVMDCDKVLVMDAGQVLEFGHPHVLLQIADGTFRGMVVQTGPDMLEQLTKIAAQSYEKQLLVD</sequence>
<comment type="similarity">
    <text evidence="5">Belongs to the ABC transporter superfamily. ABCC family. CFTR transporter (TC 3.A.1.202) subfamily.</text>
</comment>
<evidence type="ECO:0000256" key="27">
    <source>
        <dbReference type="ARBA" id="ARBA00034073"/>
    </source>
</evidence>
<keyword evidence="8" id="KW-0813">Transport</keyword>
<dbReference type="SUPFAM" id="SSF52540">
    <property type="entry name" value="P-loop containing nucleoside triphosphate hydrolases"/>
    <property type="match status" value="2"/>
</dbReference>
<keyword evidence="19" id="KW-0325">Glycoprotein</keyword>
<dbReference type="GO" id="GO:0005260">
    <property type="term" value="F:intracellularly ATP-gated chloride channel activity"/>
    <property type="evidence" value="ECO:0007669"/>
    <property type="project" value="UniProtKB-EC"/>
</dbReference>
<dbReference type="CDD" id="cd03244">
    <property type="entry name" value="ABCC_MRP_domain2"/>
    <property type="match status" value="1"/>
</dbReference>
<evidence type="ECO:0000256" key="19">
    <source>
        <dbReference type="ARBA" id="ARBA00023180"/>
    </source>
</evidence>
<evidence type="ECO:0000256" key="25">
    <source>
        <dbReference type="ARBA" id="ARBA00031358"/>
    </source>
</evidence>
<feature type="domain" description="ABC transporter" evidence="32">
    <location>
        <begin position="476"/>
        <end position="699"/>
    </location>
</feature>
<evidence type="ECO:0000256" key="10">
    <source>
        <dbReference type="ARBA" id="ARBA00022692"/>
    </source>
</evidence>
<dbReference type="GO" id="GO:0055038">
    <property type="term" value="C:recycling endosome membrane"/>
    <property type="evidence" value="ECO:0007669"/>
    <property type="project" value="UniProtKB-SubCell"/>
</dbReference>
<feature type="region of interest" description="Disordered" evidence="30">
    <location>
        <begin position="703"/>
        <end position="754"/>
    </location>
</feature>
<keyword evidence="20" id="KW-0868">Chloride</keyword>
<feature type="transmembrane region" description="Helical" evidence="31">
    <location>
        <begin position="336"/>
        <end position="358"/>
    </location>
</feature>
<keyword evidence="10 31" id="KW-0812">Transmembrane</keyword>
<evidence type="ECO:0000256" key="23">
    <source>
        <dbReference type="ARBA" id="ARBA00024167"/>
    </source>
</evidence>
<comment type="catalytic activity">
    <reaction evidence="23">
        <text>chloride(in) = chloride(out)</text>
        <dbReference type="Rhea" id="RHEA:29823"/>
        <dbReference type="ChEBI" id="CHEBI:17996"/>
    </reaction>
</comment>
<evidence type="ECO:0000256" key="11">
    <source>
        <dbReference type="ARBA" id="ARBA00022741"/>
    </source>
</evidence>
<dbReference type="Pfam" id="PF00005">
    <property type="entry name" value="ABC_tran"/>
    <property type="match status" value="2"/>
</dbReference>
<dbReference type="GO" id="GO:0016887">
    <property type="term" value="F:ATP hydrolysis activity"/>
    <property type="evidence" value="ECO:0007669"/>
    <property type="project" value="InterPro"/>
</dbReference>
<evidence type="ECO:0000259" key="33">
    <source>
        <dbReference type="PROSITE" id="PS50929"/>
    </source>
</evidence>